<feature type="compositionally biased region" description="Low complexity" evidence="1">
    <location>
        <begin position="237"/>
        <end position="257"/>
    </location>
</feature>
<dbReference type="Gene3D" id="2.120.10.70">
    <property type="entry name" value="Fucose-specific lectin"/>
    <property type="match status" value="1"/>
</dbReference>
<name>A0AA40BZB0_9PEZI</name>
<feature type="compositionally biased region" description="Gly residues" evidence="1">
    <location>
        <begin position="206"/>
        <end position="233"/>
    </location>
</feature>
<dbReference type="InterPro" id="IPR058502">
    <property type="entry name" value="PLL-like_beta-prop"/>
</dbReference>
<feature type="compositionally biased region" description="Pro residues" evidence="1">
    <location>
        <begin position="1"/>
        <end position="13"/>
    </location>
</feature>
<evidence type="ECO:0000259" key="3">
    <source>
        <dbReference type="Pfam" id="PF26607"/>
    </source>
</evidence>
<keyword evidence="5" id="KW-1185">Reference proteome</keyword>
<dbReference type="Proteomes" id="UP001175000">
    <property type="component" value="Unassembled WGS sequence"/>
</dbReference>
<feature type="region of interest" description="Disordered" evidence="1">
    <location>
        <begin position="198"/>
        <end position="277"/>
    </location>
</feature>
<evidence type="ECO:0000313" key="4">
    <source>
        <dbReference type="EMBL" id="KAK0619536.1"/>
    </source>
</evidence>
<evidence type="ECO:0000256" key="2">
    <source>
        <dbReference type="SAM" id="Phobius"/>
    </source>
</evidence>
<keyword evidence="2" id="KW-0472">Membrane</keyword>
<reference evidence="4" key="1">
    <citation type="submission" date="2023-06" db="EMBL/GenBank/DDBJ databases">
        <title>Genome-scale phylogeny and comparative genomics of the fungal order Sordariales.</title>
        <authorList>
            <consortium name="Lawrence Berkeley National Laboratory"/>
            <person name="Hensen N."/>
            <person name="Bonometti L."/>
            <person name="Westerberg I."/>
            <person name="Brannstrom I.O."/>
            <person name="Guillou S."/>
            <person name="Cros-Aarteil S."/>
            <person name="Calhoun S."/>
            <person name="Haridas S."/>
            <person name="Kuo A."/>
            <person name="Mondo S."/>
            <person name="Pangilinan J."/>
            <person name="Riley R."/>
            <person name="Labutti K."/>
            <person name="Andreopoulos B."/>
            <person name="Lipzen A."/>
            <person name="Chen C."/>
            <person name="Yanf M."/>
            <person name="Daum C."/>
            <person name="Ng V."/>
            <person name="Clum A."/>
            <person name="Steindorff A."/>
            <person name="Ohm R."/>
            <person name="Martin F."/>
            <person name="Silar P."/>
            <person name="Natvig D."/>
            <person name="Lalanne C."/>
            <person name="Gautier V."/>
            <person name="Ament-Velasquez S.L."/>
            <person name="Kruys A."/>
            <person name="Hutchinson M.I."/>
            <person name="Powell A.J."/>
            <person name="Barry K."/>
            <person name="Miller A.N."/>
            <person name="Grigoriev I.V."/>
            <person name="Debuchy R."/>
            <person name="Gladieux P."/>
            <person name="Thoren M.H."/>
            <person name="Johannesson H."/>
        </authorList>
    </citation>
    <scope>NUCLEOTIDE SEQUENCE</scope>
    <source>
        <strain evidence="4">CBS 606.72</strain>
    </source>
</reference>
<feature type="region of interest" description="Disordered" evidence="1">
    <location>
        <begin position="1"/>
        <end position="80"/>
    </location>
</feature>
<comment type="caution">
    <text evidence="4">The sequence shown here is derived from an EMBL/GenBank/DDBJ whole genome shotgun (WGS) entry which is preliminary data.</text>
</comment>
<gene>
    <name evidence="4" type="ORF">B0T14DRAFT_566375</name>
</gene>
<proteinExistence type="predicted"/>
<evidence type="ECO:0000313" key="5">
    <source>
        <dbReference type="Proteomes" id="UP001175000"/>
    </source>
</evidence>
<feature type="domain" description="PLL-like beta propeller" evidence="3">
    <location>
        <begin position="299"/>
        <end position="510"/>
    </location>
</feature>
<organism evidence="4 5">
    <name type="scientific">Immersiella caudata</name>
    <dbReference type="NCBI Taxonomy" id="314043"/>
    <lineage>
        <taxon>Eukaryota</taxon>
        <taxon>Fungi</taxon>
        <taxon>Dikarya</taxon>
        <taxon>Ascomycota</taxon>
        <taxon>Pezizomycotina</taxon>
        <taxon>Sordariomycetes</taxon>
        <taxon>Sordariomycetidae</taxon>
        <taxon>Sordariales</taxon>
        <taxon>Lasiosphaeriaceae</taxon>
        <taxon>Immersiella</taxon>
    </lineage>
</organism>
<feature type="transmembrane region" description="Helical" evidence="2">
    <location>
        <begin position="165"/>
        <end position="191"/>
    </location>
</feature>
<dbReference type="Pfam" id="PF26607">
    <property type="entry name" value="DUF8189"/>
    <property type="match status" value="1"/>
</dbReference>
<evidence type="ECO:0000256" key="1">
    <source>
        <dbReference type="SAM" id="MobiDB-lite"/>
    </source>
</evidence>
<keyword evidence="2" id="KW-0812">Transmembrane</keyword>
<dbReference type="EMBL" id="JAULSU010000004">
    <property type="protein sequence ID" value="KAK0619536.1"/>
    <property type="molecule type" value="Genomic_DNA"/>
</dbReference>
<dbReference type="AlphaFoldDB" id="A0AA40BZB0"/>
<feature type="compositionally biased region" description="Pro residues" evidence="1">
    <location>
        <begin position="30"/>
        <end position="56"/>
    </location>
</feature>
<sequence>MTPGPPPSTPPPAAAAAEGLPSPPADDDLPSPPVEDLPSPPSDLPSPPEFPSPPTTPQHADYPDLPELPDTPIDHGGRKSEAMYSSLPEVVLGDHMTLPQVVDGADVKMVLPSDPLALPSENDGMEVAPMRRPTYPIEPDESQLNDGTETLMSKTGWIRQKRNRLILAVAALVILLVIAGIAAGVVAGVVINRNQNNSQQQNSGSNGNGNNGGGGSNGGGGGGTTGGGGGVGPPGDAPTAPVAPTGPTAPTAEGLPTKTGFGVPTSFPDKPAGTGDPSVCTGSFCPQILASAQYTNPQNAVGTTFMFSRGLDQAIWYRVVEGGVWRDEWKSLGGTFTSQPSAISIQLRRVDVFAVSSGGVMFKTFQNDVWDEAWTSLGGGFAGPPAVCSLFGGNMNIIGVDGSRNVLRKNTADGRVWEPTGDRWDSLGGPVGGNVDIACTNPLSGVLRIDVVALGTGSTSAMVSKRYNGTSKSWERDWGHGWGVLKGAPTVVSYNDRVDYLGVGVDGKLWWRGWTLANGYADAQDLGGTVAVTLQSAITAFATGEARLDVLAVGTDGKLKHLTRLSGIWGTAWEDLGGNFQSAPKAVVTDVAKGSVSVFGVGPGGKIIHANFEVGAGWAWGKQQWYSDDGAMTTGWYASGP</sequence>
<dbReference type="SUPFAM" id="SSF89372">
    <property type="entry name" value="Fucose-specific lectin"/>
    <property type="match status" value="2"/>
</dbReference>
<accession>A0AA40BZB0</accession>
<keyword evidence="2" id="KW-1133">Transmembrane helix</keyword>
<protein>
    <recommendedName>
        <fullName evidence="3">PLL-like beta propeller domain-containing protein</fullName>
    </recommendedName>
</protein>